<protein>
    <submittedName>
        <fullName evidence="2">Uncharacterized protein</fullName>
    </submittedName>
</protein>
<name>A0A0N1IIY6_PAPMA</name>
<dbReference type="InParanoid" id="A0A0N1IIY6"/>
<gene>
    <name evidence="2" type="ORF">RR48_01207</name>
</gene>
<reference evidence="2 3" key="1">
    <citation type="journal article" date="2015" name="Nat. Commun.">
        <title>Outbred genome sequencing and CRISPR/Cas9 gene editing in butterflies.</title>
        <authorList>
            <person name="Li X."/>
            <person name="Fan D."/>
            <person name="Zhang W."/>
            <person name="Liu G."/>
            <person name="Zhang L."/>
            <person name="Zhao L."/>
            <person name="Fang X."/>
            <person name="Chen L."/>
            <person name="Dong Y."/>
            <person name="Chen Y."/>
            <person name="Ding Y."/>
            <person name="Zhao R."/>
            <person name="Feng M."/>
            <person name="Zhu Y."/>
            <person name="Feng Y."/>
            <person name="Jiang X."/>
            <person name="Zhu D."/>
            <person name="Xiang H."/>
            <person name="Feng X."/>
            <person name="Li S."/>
            <person name="Wang J."/>
            <person name="Zhang G."/>
            <person name="Kronforst M.R."/>
            <person name="Wang W."/>
        </authorList>
    </citation>
    <scope>NUCLEOTIDE SEQUENCE [LARGE SCALE GENOMIC DNA]</scope>
    <source>
        <strain evidence="2">Ya'a_city_454_Pm</strain>
        <tissue evidence="2">Whole body</tissue>
    </source>
</reference>
<feature type="region of interest" description="Disordered" evidence="1">
    <location>
        <begin position="52"/>
        <end position="71"/>
    </location>
</feature>
<dbReference type="AlphaFoldDB" id="A0A0N1IIY6"/>
<dbReference type="EMBL" id="KQ459628">
    <property type="protein sequence ID" value="KPJ20533.1"/>
    <property type="molecule type" value="Genomic_DNA"/>
</dbReference>
<evidence type="ECO:0000313" key="2">
    <source>
        <dbReference type="EMBL" id="KPJ20533.1"/>
    </source>
</evidence>
<evidence type="ECO:0000256" key="1">
    <source>
        <dbReference type="SAM" id="MobiDB-lite"/>
    </source>
</evidence>
<organism evidence="2 3">
    <name type="scientific">Papilio machaon</name>
    <name type="common">Old World swallowtail butterfly</name>
    <dbReference type="NCBI Taxonomy" id="76193"/>
    <lineage>
        <taxon>Eukaryota</taxon>
        <taxon>Metazoa</taxon>
        <taxon>Ecdysozoa</taxon>
        <taxon>Arthropoda</taxon>
        <taxon>Hexapoda</taxon>
        <taxon>Insecta</taxon>
        <taxon>Pterygota</taxon>
        <taxon>Neoptera</taxon>
        <taxon>Endopterygota</taxon>
        <taxon>Lepidoptera</taxon>
        <taxon>Glossata</taxon>
        <taxon>Ditrysia</taxon>
        <taxon>Papilionoidea</taxon>
        <taxon>Papilionidae</taxon>
        <taxon>Papilioninae</taxon>
        <taxon>Papilio</taxon>
    </lineage>
</organism>
<keyword evidence="3" id="KW-1185">Reference proteome</keyword>
<sequence>MSMGSGRFTIASNPDDRLLRSARQQLDDYIPKRLSKSERTEDITVVGKPDTYDRKRRISSPEFTGKIETEQ</sequence>
<evidence type="ECO:0000313" key="3">
    <source>
        <dbReference type="Proteomes" id="UP000053240"/>
    </source>
</evidence>
<proteinExistence type="predicted"/>
<dbReference type="Proteomes" id="UP000053240">
    <property type="component" value="Unassembled WGS sequence"/>
</dbReference>
<accession>A0A0N1IIY6</accession>